<gene>
    <name evidence="2" type="ORF">C8F04DRAFT_1264516</name>
</gene>
<feature type="domain" description="PPM-type phosphatase" evidence="1">
    <location>
        <begin position="86"/>
        <end position="484"/>
    </location>
</feature>
<sequence>MNLKYGRYFIRWRRNVCLPLTTLAAPHPRVWTASRIAIGISATIFLATLNNTVYGDSSAADSDKTAPSEDAAASSQLSLIAGFTADKSLWQMPIRYLGEPPPGINRMYWFARFDTRFRIISRGPRTLLNFFEGEGTLKSNISDILAENLWFNLEGLFSWYQIDHSSAQPVEHLQEPHPPPDAIHSVIKTAVKYGDESVLKYFLGRVFSSPSKKNATDGIVATSASCMISALYEDDVQLLHITSLGNMRALLGRPREPDAEGLVKYDLHVLSEDHTPSNPAEKARVEELHPGEDIIENGALLDRPYTRALGDGKLKWAPDVQAKLHKDYLGAPPDPRVKTPPYISAEPDVSTIKVLPGDFLVMTSHWVGECLTDEEVVGLVGAWLNKHGETHLVDVAPATPEPTPPEAIAPRELPVDLKGEDKTVMYRRWNVPKRFINVEPTPTAHIAYNAMGGADTELREALLQLSPAASEGNVKAIGVAVVFFQ</sequence>
<dbReference type="PANTHER" id="PTHR13832">
    <property type="entry name" value="PROTEIN PHOSPHATASE 2C"/>
    <property type="match status" value="1"/>
</dbReference>
<dbReference type="Gene3D" id="3.60.40.10">
    <property type="entry name" value="PPM-type phosphatase domain"/>
    <property type="match status" value="1"/>
</dbReference>
<accession>A0AAD6WZ06</accession>
<dbReference type="SMART" id="SM00332">
    <property type="entry name" value="PP2Cc"/>
    <property type="match status" value="1"/>
</dbReference>
<dbReference type="InterPro" id="IPR001932">
    <property type="entry name" value="PPM-type_phosphatase-like_dom"/>
</dbReference>
<dbReference type="InterPro" id="IPR015655">
    <property type="entry name" value="PP2C"/>
</dbReference>
<reference evidence="2" key="1">
    <citation type="submission" date="2023-03" db="EMBL/GenBank/DDBJ databases">
        <title>Massive genome expansion in bonnet fungi (Mycena s.s.) driven by repeated elements and novel gene families across ecological guilds.</title>
        <authorList>
            <consortium name="Lawrence Berkeley National Laboratory"/>
            <person name="Harder C.B."/>
            <person name="Miyauchi S."/>
            <person name="Viragh M."/>
            <person name="Kuo A."/>
            <person name="Thoen E."/>
            <person name="Andreopoulos B."/>
            <person name="Lu D."/>
            <person name="Skrede I."/>
            <person name="Drula E."/>
            <person name="Henrissat B."/>
            <person name="Morin E."/>
            <person name="Kohler A."/>
            <person name="Barry K."/>
            <person name="LaButti K."/>
            <person name="Morin E."/>
            <person name="Salamov A."/>
            <person name="Lipzen A."/>
            <person name="Mereny Z."/>
            <person name="Hegedus B."/>
            <person name="Baldrian P."/>
            <person name="Stursova M."/>
            <person name="Weitz H."/>
            <person name="Taylor A."/>
            <person name="Grigoriev I.V."/>
            <person name="Nagy L.G."/>
            <person name="Martin F."/>
            <person name="Kauserud H."/>
        </authorList>
    </citation>
    <scope>NUCLEOTIDE SEQUENCE</scope>
    <source>
        <strain evidence="2">CBHHK200</strain>
    </source>
</reference>
<evidence type="ECO:0000313" key="3">
    <source>
        <dbReference type="Proteomes" id="UP001218188"/>
    </source>
</evidence>
<dbReference type="GO" id="GO:0004722">
    <property type="term" value="F:protein serine/threonine phosphatase activity"/>
    <property type="evidence" value="ECO:0007669"/>
    <property type="project" value="InterPro"/>
</dbReference>
<keyword evidence="3" id="KW-1185">Reference proteome</keyword>
<dbReference type="AlphaFoldDB" id="A0AAD6WZ06"/>
<comment type="caution">
    <text evidence="2">The sequence shown here is derived from an EMBL/GenBank/DDBJ whole genome shotgun (WGS) entry which is preliminary data.</text>
</comment>
<dbReference type="SUPFAM" id="SSF81606">
    <property type="entry name" value="PP2C-like"/>
    <property type="match status" value="1"/>
</dbReference>
<dbReference type="PROSITE" id="PS51746">
    <property type="entry name" value="PPM_2"/>
    <property type="match status" value="1"/>
</dbReference>
<dbReference type="PANTHER" id="PTHR13832:SF792">
    <property type="entry name" value="GM14286P"/>
    <property type="match status" value="1"/>
</dbReference>
<protein>
    <submittedName>
        <fullName evidence="2">Phosphatase 2C-like domain-containing protein</fullName>
    </submittedName>
</protein>
<dbReference type="Proteomes" id="UP001218188">
    <property type="component" value="Unassembled WGS sequence"/>
</dbReference>
<organism evidence="2 3">
    <name type="scientific">Mycena alexandri</name>
    <dbReference type="NCBI Taxonomy" id="1745969"/>
    <lineage>
        <taxon>Eukaryota</taxon>
        <taxon>Fungi</taxon>
        <taxon>Dikarya</taxon>
        <taxon>Basidiomycota</taxon>
        <taxon>Agaricomycotina</taxon>
        <taxon>Agaricomycetes</taxon>
        <taxon>Agaricomycetidae</taxon>
        <taxon>Agaricales</taxon>
        <taxon>Marasmiineae</taxon>
        <taxon>Mycenaceae</taxon>
        <taxon>Mycena</taxon>
    </lineage>
</organism>
<dbReference type="EMBL" id="JARJCM010000097">
    <property type="protein sequence ID" value="KAJ7029795.1"/>
    <property type="molecule type" value="Genomic_DNA"/>
</dbReference>
<dbReference type="InterPro" id="IPR036457">
    <property type="entry name" value="PPM-type-like_dom_sf"/>
</dbReference>
<name>A0AAD6WZ06_9AGAR</name>
<proteinExistence type="predicted"/>
<dbReference type="CDD" id="cd00143">
    <property type="entry name" value="PP2Cc"/>
    <property type="match status" value="1"/>
</dbReference>
<evidence type="ECO:0000313" key="2">
    <source>
        <dbReference type="EMBL" id="KAJ7029795.1"/>
    </source>
</evidence>
<dbReference type="Pfam" id="PF00481">
    <property type="entry name" value="PP2C"/>
    <property type="match status" value="1"/>
</dbReference>
<evidence type="ECO:0000259" key="1">
    <source>
        <dbReference type="PROSITE" id="PS51746"/>
    </source>
</evidence>